<dbReference type="EMBL" id="JASJOS010000012">
    <property type="protein sequence ID" value="MDJ1483695.1"/>
    <property type="molecule type" value="Genomic_DNA"/>
</dbReference>
<dbReference type="PANTHER" id="PTHR42830">
    <property type="entry name" value="OSMOTICALLY INDUCIBLE FAMILY PROTEIN"/>
    <property type="match status" value="1"/>
</dbReference>
<dbReference type="RefSeq" id="WP_313983940.1">
    <property type="nucleotide sequence ID" value="NZ_JASJOS010000012.1"/>
</dbReference>
<name>A0AAE3QUG8_9BACT</name>
<dbReference type="InterPro" id="IPR015946">
    <property type="entry name" value="KH_dom-like_a/b"/>
</dbReference>
<dbReference type="EC" id="1.11.1.29" evidence="1"/>
<dbReference type="Gene3D" id="3.30.300.20">
    <property type="match status" value="1"/>
</dbReference>
<sequence length="147" mass="15420">MKRKASAVWNGSLKEGKGNLTTQSGALKQQMYSFNTRFGEDGTVGTNPEELIAAAHAGCFTMATGATLNGEGYIPEELSTEATLDLVFENGGYTIKGIHLELTGNVPGIDNAKFQEIAQNAKANCPVSKALSVPITLTASLVAEKAV</sequence>
<protein>
    <submittedName>
        <fullName evidence="1">OsmC family protein</fullName>
        <ecNumber evidence="1">1.11.1.29</ecNumber>
    </submittedName>
</protein>
<organism evidence="1 2">
    <name type="scientific">Xanthocytophaga flava</name>
    <dbReference type="NCBI Taxonomy" id="3048013"/>
    <lineage>
        <taxon>Bacteria</taxon>
        <taxon>Pseudomonadati</taxon>
        <taxon>Bacteroidota</taxon>
        <taxon>Cytophagia</taxon>
        <taxon>Cytophagales</taxon>
        <taxon>Rhodocytophagaceae</taxon>
        <taxon>Xanthocytophaga</taxon>
    </lineage>
</organism>
<dbReference type="InterPro" id="IPR003718">
    <property type="entry name" value="OsmC/Ohr_fam"/>
</dbReference>
<proteinExistence type="predicted"/>
<dbReference type="GO" id="GO:0004601">
    <property type="term" value="F:peroxidase activity"/>
    <property type="evidence" value="ECO:0007669"/>
    <property type="project" value="UniProtKB-KW"/>
</dbReference>
<dbReference type="PANTHER" id="PTHR42830:SF1">
    <property type="entry name" value="OSMOTICALLY INDUCIBLE FAMILY PROTEIN"/>
    <property type="match status" value="1"/>
</dbReference>
<dbReference type="SUPFAM" id="SSF82784">
    <property type="entry name" value="OsmC-like"/>
    <property type="match status" value="1"/>
</dbReference>
<dbReference type="InterPro" id="IPR052707">
    <property type="entry name" value="OsmC_Ohr_Peroxiredoxin"/>
</dbReference>
<keyword evidence="1" id="KW-0575">Peroxidase</keyword>
<reference evidence="1" key="1">
    <citation type="submission" date="2023-05" db="EMBL/GenBank/DDBJ databases">
        <authorList>
            <person name="Zhang X."/>
        </authorList>
    </citation>
    <scope>NUCLEOTIDE SEQUENCE</scope>
    <source>
        <strain evidence="1">YF14B1</strain>
    </source>
</reference>
<accession>A0AAE3QUG8</accession>
<comment type="caution">
    <text evidence="1">The sequence shown here is derived from an EMBL/GenBank/DDBJ whole genome shotgun (WGS) entry which is preliminary data.</text>
</comment>
<dbReference type="NCBIfam" id="TIGR03562">
    <property type="entry name" value="osmo_induc_OsmC"/>
    <property type="match status" value="1"/>
</dbReference>
<evidence type="ECO:0000313" key="2">
    <source>
        <dbReference type="Proteomes" id="UP001241110"/>
    </source>
</evidence>
<dbReference type="InterPro" id="IPR019904">
    <property type="entry name" value="Peroxiredoxin_OsmC"/>
</dbReference>
<dbReference type="Proteomes" id="UP001241110">
    <property type="component" value="Unassembled WGS sequence"/>
</dbReference>
<keyword evidence="1" id="KW-0560">Oxidoreductase</keyword>
<evidence type="ECO:0000313" key="1">
    <source>
        <dbReference type="EMBL" id="MDJ1483695.1"/>
    </source>
</evidence>
<dbReference type="GO" id="GO:0006979">
    <property type="term" value="P:response to oxidative stress"/>
    <property type="evidence" value="ECO:0007669"/>
    <property type="project" value="InterPro"/>
</dbReference>
<dbReference type="InterPro" id="IPR036102">
    <property type="entry name" value="OsmC/Ohrsf"/>
</dbReference>
<dbReference type="Pfam" id="PF02566">
    <property type="entry name" value="OsmC"/>
    <property type="match status" value="1"/>
</dbReference>
<gene>
    <name evidence="1" type="ORF">QNI16_24565</name>
</gene>
<dbReference type="AlphaFoldDB" id="A0AAE3QUG8"/>